<dbReference type="Proteomes" id="UP000290407">
    <property type="component" value="Unassembled WGS sequence"/>
</dbReference>
<evidence type="ECO:0000313" key="3">
    <source>
        <dbReference type="Proteomes" id="UP000290407"/>
    </source>
</evidence>
<protein>
    <submittedName>
        <fullName evidence="2">Uncharacterized protein</fullName>
    </submittedName>
</protein>
<dbReference type="AlphaFoldDB" id="A0A4Q2UTN8"/>
<accession>A0A4Q2UTN8</accession>
<gene>
    <name evidence="2" type="ORF">EQG79_03060</name>
</gene>
<evidence type="ECO:0000313" key="2">
    <source>
        <dbReference type="EMBL" id="RYC71140.1"/>
    </source>
</evidence>
<organism evidence="2 3">
    <name type="scientific">Spirosoma sordidisoli</name>
    <dbReference type="NCBI Taxonomy" id="2502893"/>
    <lineage>
        <taxon>Bacteria</taxon>
        <taxon>Pseudomonadati</taxon>
        <taxon>Bacteroidota</taxon>
        <taxon>Cytophagia</taxon>
        <taxon>Cytophagales</taxon>
        <taxon>Cytophagaceae</taxon>
        <taxon>Spirosoma</taxon>
    </lineage>
</organism>
<keyword evidence="1" id="KW-1133">Transmembrane helix</keyword>
<proteinExistence type="predicted"/>
<keyword evidence="3" id="KW-1185">Reference proteome</keyword>
<dbReference type="EMBL" id="SBLB01000001">
    <property type="protein sequence ID" value="RYC71140.1"/>
    <property type="molecule type" value="Genomic_DNA"/>
</dbReference>
<comment type="caution">
    <text evidence="2">The sequence shown here is derived from an EMBL/GenBank/DDBJ whole genome shotgun (WGS) entry which is preliminary data.</text>
</comment>
<keyword evidence="1" id="KW-0812">Transmembrane</keyword>
<name>A0A4Q2UTN8_9BACT</name>
<feature type="transmembrane region" description="Helical" evidence="1">
    <location>
        <begin position="61"/>
        <end position="87"/>
    </location>
</feature>
<reference evidence="2 3" key="1">
    <citation type="submission" date="2019-01" db="EMBL/GenBank/DDBJ databases">
        <title>Spirosoma flava sp. nov., a propanil-degrading bacterium isolated from herbicide-contaminated soil.</title>
        <authorList>
            <person name="Zhang L."/>
            <person name="Jiang J.-D."/>
        </authorList>
    </citation>
    <scope>NUCLEOTIDE SEQUENCE [LARGE SCALE GENOMIC DNA]</scope>
    <source>
        <strain evidence="2 3">TY50</strain>
    </source>
</reference>
<sequence>MFRTLLFTGFLAIVFFIAERYYAVPWLHPFWKTILVFFVSVSVLTHRLVETGLQGNQERFVPLYLAATVARFIVGLIFVGFFLFQSVADRRTFVLDFLVLYIIYTGFEVWGINRKLRQNS</sequence>
<feature type="transmembrane region" description="Helical" evidence="1">
    <location>
        <begin position="30"/>
        <end position="49"/>
    </location>
</feature>
<keyword evidence="1" id="KW-0472">Membrane</keyword>
<feature type="transmembrane region" description="Helical" evidence="1">
    <location>
        <begin position="93"/>
        <end position="112"/>
    </location>
</feature>
<evidence type="ECO:0000256" key="1">
    <source>
        <dbReference type="SAM" id="Phobius"/>
    </source>
</evidence>